<organism evidence="2 3">
    <name type="scientific">Brachyspira pilosicoli</name>
    <name type="common">Serpulina pilosicoli</name>
    <dbReference type="NCBI Taxonomy" id="52584"/>
    <lineage>
        <taxon>Bacteria</taxon>
        <taxon>Pseudomonadati</taxon>
        <taxon>Spirochaetota</taxon>
        <taxon>Spirochaetia</taxon>
        <taxon>Brachyspirales</taxon>
        <taxon>Brachyspiraceae</taxon>
        <taxon>Brachyspira</taxon>
    </lineage>
</organism>
<dbReference type="EMBL" id="SAXY01000005">
    <property type="protein sequence ID" value="TXJ47414.1"/>
    <property type="molecule type" value="Genomic_DNA"/>
</dbReference>
<feature type="domain" description="Integrase catalytic" evidence="1">
    <location>
        <begin position="130"/>
        <end position="299"/>
    </location>
</feature>
<dbReference type="InterPro" id="IPR012337">
    <property type="entry name" value="RNaseH-like_sf"/>
</dbReference>
<evidence type="ECO:0000259" key="1">
    <source>
        <dbReference type="PROSITE" id="PS50994"/>
    </source>
</evidence>
<accession>A0A5C8FDD3</accession>
<dbReference type="InterPro" id="IPR036397">
    <property type="entry name" value="RNaseH_sf"/>
</dbReference>
<gene>
    <name evidence="2" type="ORF">EPJ72_00405</name>
</gene>
<dbReference type="SUPFAM" id="SSF53098">
    <property type="entry name" value="Ribonuclease H-like"/>
    <property type="match status" value="1"/>
</dbReference>
<dbReference type="GO" id="GO:0003676">
    <property type="term" value="F:nucleic acid binding"/>
    <property type="evidence" value="ECO:0007669"/>
    <property type="project" value="InterPro"/>
</dbReference>
<evidence type="ECO:0000313" key="3">
    <source>
        <dbReference type="Proteomes" id="UP000323176"/>
    </source>
</evidence>
<dbReference type="AlphaFoldDB" id="A0A5C8FDD3"/>
<name>A0A5C8FDD3_BRAPL</name>
<dbReference type="OrthoDB" id="930609at2"/>
<evidence type="ECO:0000313" key="2">
    <source>
        <dbReference type="EMBL" id="TXJ47414.1"/>
    </source>
</evidence>
<protein>
    <submittedName>
        <fullName evidence="2">Transposase</fullName>
    </submittedName>
</protein>
<proteinExistence type="predicted"/>
<dbReference type="InterPro" id="IPR001584">
    <property type="entry name" value="Integrase_cat-core"/>
</dbReference>
<dbReference type="Gene3D" id="3.30.420.10">
    <property type="entry name" value="Ribonuclease H-like superfamily/Ribonuclease H"/>
    <property type="match status" value="1"/>
</dbReference>
<dbReference type="Proteomes" id="UP000323176">
    <property type="component" value="Unassembled WGS sequence"/>
</dbReference>
<comment type="caution">
    <text evidence="2">The sequence shown here is derived from an EMBL/GenBank/DDBJ whole genome shotgun (WGS) entry which is preliminary data.</text>
</comment>
<dbReference type="GO" id="GO:0015074">
    <property type="term" value="P:DNA integration"/>
    <property type="evidence" value="ECO:0007669"/>
    <property type="project" value="InterPro"/>
</dbReference>
<dbReference type="PROSITE" id="PS50994">
    <property type="entry name" value="INTEGRASE"/>
    <property type="match status" value="1"/>
</dbReference>
<reference evidence="2 3" key="1">
    <citation type="journal article" date="1992" name="Lakartidningen">
        <title>[Penicillin V and not amoxicillin is the first choice preparation in acute otitis].</title>
        <authorList>
            <person name="Kamme C."/>
            <person name="Lundgren K."/>
            <person name="Prellner K."/>
        </authorList>
    </citation>
    <scope>NUCLEOTIDE SEQUENCE [LARGE SCALE GENOMIC DNA]</scope>
    <source>
        <strain evidence="2 3">PC5538III-hc</strain>
    </source>
</reference>
<sequence length="309" mass="36983">MKEYTSNQRKKIVIKINKVKNKEVLALKYKISIRTYYYWKSQLETYSIIKPKSTKPKNNKNKLKNKKIIKRIIEIRKLYGYGKLKIKKQLELEDIKVGTTAIETVLKENNLYRSKKKKIKRKHKGKHAIYIKEAGEKVQIDVKYAFFGEIHYYQFTAVDLATRYSWRQIYEDKTPYSALSFLKYVLKTSPFKIQAIQTDNGIEYTYRCINTPKINIFDEYCLKNKLERRYIPIATPRYNGVVERVHGIDEREFYSRLNKNITVELLREKLKEYTHFYNNQRLISPLLYITIKERIKNIIASKSTISMDP</sequence>